<dbReference type="Proteomes" id="UP000279833">
    <property type="component" value="Unassembled WGS sequence"/>
</dbReference>
<reference evidence="1 2" key="2">
    <citation type="submission" date="2018-11" db="EMBL/GenBank/DDBJ databases">
        <authorList>
            <consortium name="Pathogen Informatics"/>
        </authorList>
    </citation>
    <scope>NUCLEOTIDE SEQUENCE [LARGE SCALE GENOMIC DNA]</scope>
    <source>
        <strain evidence="1">Dakar</strain>
        <strain evidence="2">Dakar, Senegal</strain>
    </source>
</reference>
<reference evidence="3" key="1">
    <citation type="submission" date="2016-06" db="UniProtKB">
        <authorList>
            <consortium name="WormBaseParasite"/>
        </authorList>
    </citation>
    <scope>IDENTIFICATION</scope>
</reference>
<dbReference type="AlphaFoldDB" id="A0A183JTT9"/>
<evidence type="ECO:0000313" key="3">
    <source>
        <dbReference type="WBParaSite" id="SCUD_0000612901-mRNA-1"/>
    </source>
</evidence>
<dbReference type="STRING" id="6186.A0A183JTT9"/>
<sequence>MFESLQLKFTKASDCVTSGDTLWHQLGRRITVTEHKAADILRQLLDLTAQIHKSGGVHLGLQVSVIILCSKLN</sequence>
<accession>A0A183JTT9</accession>
<keyword evidence="2" id="KW-1185">Reference proteome</keyword>
<proteinExistence type="predicted"/>
<dbReference type="WBParaSite" id="SCUD_0000612901-mRNA-1">
    <property type="protein sequence ID" value="SCUD_0000612901-mRNA-1"/>
    <property type="gene ID" value="SCUD_0000612901"/>
</dbReference>
<protein>
    <submittedName>
        <fullName evidence="3">TRANSKETOLASE_1 domain-containing protein</fullName>
    </submittedName>
</protein>
<name>A0A183JTT9_9TREM</name>
<gene>
    <name evidence="1" type="ORF">SCUD_LOCUS6129</name>
</gene>
<evidence type="ECO:0000313" key="1">
    <source>
        <dbReference type="EMBL" id="VDP01076.1"/>
    </source>
</evidence>
<dbReference type="EMBL" id="UZAK01012182">
    <property type="protein sequence ID" value="VDP01076.1"/>
    <property type="molecule type" value="Genomic_DNA"/>
</dbReference>
<organism evidence="3">
    <name type="scientific">Schistosoma curassoni</name>
    <dbReference type="NCBI Taxonomy" id="6186"/>
    <lineage>
        <taxon>Eukaryota</taxon>
        <taxon>Metazoa</taxon>
        <taxon>Spiralia</taxon>
        <taxon>Lophotrochozoa</taxon>
        <taxon>Platyhelminthes</taxon>
        <taxon>Trematoda</taxon>
        <taxon>Digenea</taxon>
        <taxon>Strigeidida</taxon>
        <taxon>Schistosomatoidea</taxon>
        <taxon>Schistosomatidae</taxon>
        <taxon>Schistosoma</taxon>
    </lineage>
</organism>
<evidence type="ECO:0000313" key="2">
    <source>
        <dbReference type="Proteomes" id="UP000279833"/>
    </source>
</evidence>